<protein>
    <submittedName>
        <fullName evidence="2">Uncharacterized protein</fullName>
    </submittedName>
</protein>
<gene>
    <name evidence="1" type="ORF">H1P_2570004</name>
    <name evidence="2" type="ORF">H1P_2620004</name>
</gene>
<accession>A0A563VSQ2</accession>
<name>A0A563VSQ2_9CYAN</name>
<evidence type="ECO:0000313" key="3">
    <source>
        <dbReference type="Proteomes" id="UP000320055"/>
    </source>
</evidence>
<evidence type="ECO:0000313" key="1">
    <source>
        <dbReference type="EMBL" id="VEP14313.1"/>
    </source>
</evidence>
<dbReference type="AlphaFoldDB" id="A0A563VSQ2"/>
<dbReference type="Proteomes" id="UP000320055">
    <property type="component" value="Unassembled WGS sequence"/>
</dbReference>
<evidence type="ECO:0000313" key="2">
    <source>
        <dbReference type="EMBL" id="VEP14416.1"/>
    </source>
</evidence>
<dbReference type="EMBL" id="CAACVJ010000182">
    <property type="protein sequence ID" value="VEP14416.1"/>
    <property type="molecule type" value="Genomic_DNA"/>
</dbReference>
<reference evidence="2 3" key="1">
    <citation type="submission" date="2019-01" db="EMBL/GenBank/DDBJ databases">
        <authorList>
            <person name="Brito A."/>
        </authorList>
    </citation>
    <scope>NUCLEOTIDE SEQUENCE [LARGE SCALE GENOMIC DNA]</scope>
    <source>
        <strain evidence="2">1</strain>
    </source>
</reference>
<organism evidence="2 3">
    <name type="scientific">Hyella patelloides LEGE 07179</name>
    <dbReference type="NCBI Taxonomy" id="945734"/>
    <lineage>
        <taxon>Bacteria</taxon>
        <taxon>Bacillati</taxon>
        <taxon>Cyanobacteriota</taxon>
        <taxon>Cyanophyceae</taxon>
        <taxon>Pleurocapsales</taxon>
        <taxon>Hyellaceae</taxon>
        <taxon>Hyella</taxon>
    </lineage>
</organism>
<proteinExistence type="predicted"/>
<sequence length="49" mass="5509">MPTLDIAVGICYLHFYLSGNNRRVNSHHISLSILITYDGLYIEQSSLLG</sequence>
<keyword evidence="3" id="KW-1185">Reference proteome</keyword>
<dbReference type="EMBL" id="CAACVJ010000176">
    <property type="protein sequence ID" value="VEP14313.1"/>
    <property type="molecule type" value="Genomic_DNA"/>
</dbReference>